<evidence type="ECO:0000313" key="2">
    <source>
        <dbReference type="Proteomes" id="UP000298017"/>
    </source>
</evidence>
<dbReference type="Gene3D" id="3.40.50.300">
    <property type="entry name" value="P-loop containing nucleotide triphosphate hydrolases"/>
    <property type="match status" value="1"/>
</dbReference>
<dbReference type="EMBL" id="SPNK01000016">
    <property type="protein sequence ID" value="TFH99138.1"/>
    <property type="molecule type" value="Genomic_DNA"/>
</dbReference>
<dbReference type="InterPro" id="IPR051396">
    <property type="entry name" value="Bact_Antivir_Def_Nuclease"/>
</dbReference>
<name>A0AAX2SBN2_KOCRH</name>
<proteinExistence type="predicted"/>
<feature type="non-terminal residue" evidence="1">
    <location>
        <position position="338"/>
    </location>
</feature>
<reference evidence="1 2" key="1">
    <citation type="submission" date="2019-03" db="EMBL/GenBank/DDBJ databases">
        <title>Genome Sequencing and Assembly of Various Microbes Isolated from Alder Root Nodule.</title>
        <authorList>
            <person name="Swanson E."/>
            <person name="Sevigny J.L."/>
            <person name="Pesce C."/>
            <person name="Davis I."/>
            <person name="Kleiner V."/>
            <person name="Tisa L."/>
        </authorList>
    </citation>
    <scope>NUCLEOTIDE SEQUENCE [LARGE SCALE GENOMIC DNA]</scope>
    <source>
        <strain evidence="1 2">4R-31</strain>
    </source>
</reference>
<comment type="caution">
    <text evidence="1">The sequence shown here is derived from an EMBL/GenBank/DDBJ whole genome shotgun (WGS) entry which is preliminary data.</text>
</comment>
<evidence type="ECO:0000313" key="1">
    <source>
        <dbReference type="EMBL" id="TFH99138.1"/>
    </source>
</evidence>
<dbReference type="SUPFAM" id="SSF52540">
    <property type="entry name" value="P-loop containing nucleoside triphosphate hydrolases"/>
    <property type="match status" value="1"/>
</dbReference>
<keyword evidence="2" id="KW-1185">Reference proteome</keyword>
<dbReference type="InterPro" id="IPR027417">
    <property type="entry name" value="P-loop_NTPase"/>
</dbReference>
<sequence>MTTPRRQYCTNMRLHQVSVRKYRSIDRTASFDVADLTVLVGPNNNGKSNLLRATVLAMQVIERWARLPFEPTLAIPAGFVTRVSPRGTRVRGTEPVSYEWERDFPIFAKERKGASKKTEIILNFELTADEQAEFKEKTGISINENLPIKVSFSQKSVELKINKQGRGNHASQVRDIAKFIAERVAILHIAAIRTSAIAMAITEDLLTARRRELLESQHGGRILAELDAIDKRAQEEVQTTLKDTMARFVPEVVDVALEARSLSRTSGLEDIYLDDGVRTALNAKGDGVQSLVALALTLASRFHGGVVSTGGMNGERCSWPGMIRGVETRSHPLEGAPF</sequence>
<dbReference type="Proteomes" id="UP000298017">
    <property type="component" value="Unassembled WGS sequence"/>
</dbReference>
<dbReference type="InterPro" id="IPR022602">
    <property type="entry name" value="DUF2813"/>
</dbReference>
<dbReference type="PANTHER" id="PTHR43581:SF4">
    <property type="entry name" value="ATP_GTP PHOSPHATASE"/>
    <property type="match status" value="1"/>
</dbReference>
<evidence type="ECO:0008006" key="3">
    <source>
        <dbReference type="Google" id="ProtNLM"/>
    </source>
</evidence>
<gene>
    <name evidence="1" type="ORF">E4P33_10910</name>
</gene>
<dbReference type="PANTHER" id="PTHR43581">
    <property type="entry name" value="ATP/GTP PHOSPHATASE"/>
    <property type="match status" value="1"/>
</dbReference>
<protein>
    <recommendedName>
        <fullName evidence="3">AAA domain-containing protein</fullName>
    </recommendedName>
</protein>
<dbReference type="AlphaFoldDB" id="A0AAX2SBN2"/>
<organism evidence="1 2">
    <name type="scientific">Kocuria rhizophila</name>
    <dbReference type="NCBI Taxonomy" id="72000"/>
    <lineage>
        <taxon>Bacteria</taxon>
        <taxon>Bacillati</taxon>
        <taxon>Actinomycetota</taxon>
        <taxon>Actinomycetes</taxon>
        <taxon>Micrococcales</taxon>
        <taxon>Micrococcaceae</taxon>
        <taxon>Kocuria</taxon>
    </lineage>
</organism>
<accession>A0AAX2SBN2</accession>
<dbReference type="Pfam" id="PF11398">
    <property type="entry name" value="DUF2813"/>
    <property type="match status" value="1"/>
</dbReference>